<keyword evidence="3" id="KW-1185">Reference proteome</keyword>
<dbReference type="RefSeq" id="XP_066704784.1">
    <property type="nucleotide sequence ID" value="XM_066839720.1"/>
</dbReference>
<dbReference type="EMBL" id="JAQQWE010000002">
    <property type="protein sequence ID" value="KAK7962673.1"/>
    <property type="molecule type" value="Genomic_DNA"/>
</dbReference>
<sequence>MSSSNRAEADGSATKDPSRITALPTTAAERQTDRARLSESRQETYRSEPSSSGNRTVMLADQIRRESDVIKKAQKKMQKKLDRILGPLNQS</sequence>
<comment type="caution">
    <text evidence="2">The sequence shown here is derived from an EMBL/GenBank/DDBJ whole genome shotgun (WGS) entry which is preliminary data.</text>
</comment>
<protein>
    <submittedName>
        <fullName evidence="2">Uncharacterized protein</fullName>
    </submittedName>
</protein>
<evidence type="ECO:0000313" key="3">
    <source>
        <dbReference type="Proteomes" id="UP001391051"/>
    </source>
</evidence>
<name>A0ABR1QRV5_9PEZI</name>
<accession>A0ABR1QRV5</accession>
<feature type="compositionally biased region" description="Basic and acidic residues" evidence="1">
    <location>
        <begin position="30"/>
        <end position="46"/>
    </location>
</feature>
<organism evidence="2 3">
    <name type="scientific">Apiospora aurea</name>
    <dbReference type="NCBI Taxonomy" id="335848"/>
    <lineage>
        <taxon>Eukaryota</taxon>
        <taxon>Fungi</taxon>
        <taxon>Dikarya</taxon>
        <taxon>Ascomycota</taxon>
        <taxon>Pezizomycotina</taxon>
        <taxon>Sordariomycetes</taxon>
        <taxon>Xylariomycetidae</taxon>
        <taxon>Amphisphaeriales</taxon>
        <taxon>Apiosporaceae</taxon>
        <taxon>Apiospora</taxon>
    </lineage>
</organism>
<gene>
    <name evidence="2" type="ORF">PG986_003498</name>
</gene>
<feature type="region of interest" description="Disordered" evidence="1">
    <location>
        <begin position="1"/>
        <end position="62"/>
    </location>
</feature>
<dbReference type="Proteomes" id="UP001391051">
    <property type="component" value="Unassembled WGS sequence"/>
</dbReference>
<reference evidence="2 3" key="1">
    <citation type="submission" date="2023-01" db="EMBL/GenBank/DDBJ databases">
        <title>Analysis of 21 Apiospora genomes using comparative genomics revels a genus with tremendous synthesis potential of carbohydrate active enzymes and secondary metabolites.</title>
        <authorList>
            <person name="Sorensen T."/>
        </authorList>
    </citation>
    <scope>NUCLEOTIDE SEQUENCE [LARGE SCALE GENOMIC DNA]</scope>
    <source>
        <strain evidence="2 3">CBS 24483</strain>
    </source>
</reference>
<proteinExistence type="predicted"/>
<evidence type="ECO:0000313" key="2">
    <source>
        <dbReference type="EMBL" id="KAK7962673.1"/>
    </source>
</evidence>
<dbReference type="GeneID" id="92072782"/>
<evidence type="ECO:0000256" key="1">
    <source>
        <dbReference type="SAM" id="MobiDB-lite"/>
    </source>
</evidence>